<keyword evidence="6" id="KW-0564">Palmitate</keyword>
<dbReference type="GO" id="GO:0031680">
    <property type="term" value="C:G-protein beta/gamma-subunit complex"/>
    <property type="evidence" value="ECO:0007669"/>
    <property type="project" value="EnsemblFungi"/>
</dbReference>
<dbReference type="GO" id="GO:0000750">
    <property type="term" value="P:pheromone-dependent signal transduction involved in conjugation with cellular fusion"/>
    <property type="evidence" value="ECO:0007669"/>
    <property type="project" value="EnsemblFungi"/>
</dbReference>
<keyword evidence="4" id="KW-0488">Methylation</keyword>
<dbReference type="GO" id="GO:0120171">
    <property type="term" value="C:Cdc24p-Far1p-Gbetagamma complex"/>
    <property type="evidence" value="ECO:0007669"/>
    <property type="project" value="EnsemblFungi"/>
</dbReference>
<evidence type="ECO:0000256" key="3">
    <source>
        <dbReference type="ARBA" id="ARBA00016111"/>
    </source>
</evidence>
<dbReference type="InterPro" id="IPR036284">
    <property type="entry name" value="GGL_sf"/>
</dbReference>
<evidence type="ECO:0000313" key="14">
    <source>
        <dbReference type="Proteomes" id="UP000190274"/>
    </source>
</evidence>
<evidence type="ECO:0000256" key="4">
    <source>
        <dbReference type="ARBA" id="ARBA00022481"/>
    </source>
</evidence>
<keyword evidence="8" id="KW-0449">Lipoprotein</keyword>
<dbReference type="SMART" id="SM00224">
    <property type="entry name" value="GGL"/>
    <property type="match status" value="1"/>
</dbReference>
<feature type="coiled-coil region" evidence="10">
    <location>
        <begin position="8"/>
        <end position="35"/>
    </location>
</feature>
<evidence type="ECO:0000313" key="13">
    <source>
        <dbReference type="EMBL" id="SCU91184.1"/>
    </source>
</evidence>
<keyword evidence="7" id="KW-0807">Transducer</keyword>
<keyword evidence="14" id="KW-1185">Reference proteome</keyword>
<dbReference type="InterPro" id="IPR015898">
    <property type="entry name" value="G-protein_gamma-like_dom"/>
</dbReference>
<reference evidence="13 14" key="1">
    <citation type="submission" date="2016-03" db="EMBL/GenBank/DDBJ databases">
        <authorList>
            <person name="Devillers H."/>
        </authorList>
    </citation>
    <scope>NUCLEOTIDE SEQUENCE [LARGE SCALE GENOMIC DNA]</scope>
    <source>
        <strain evidence="13">CBS 10888</strain>
    </source>
</reference>
<feature type="domain" description="G protein gamma" evidence="11">
    <location>
        <begin position="15"/>
        <end position="78"/>
    </location>
</feature>
<evidence type="ECO:0000256" key="6">
    <source>
        <dbReference type="ARBA" id="ARBA00023139"/>
    </source>
</evidence>
<dbReference type="PANTHER" id="PTHR28189">
    <property type="entry name" value="GUANINE NUCLEOTIDE-BINDING PROTEIN SUBUNIT GAMMA"/>
    <property type="match status" value="1"/>
</dbReference>
<dbReference type="PANTHER" id="PTHR28189:SF1">
    <property type="entry name" value="GUANINE NUCLEOTIDE-BINDING PROTEIN SUBUNIT GAMMA"/>
    <property type="match status" value="1"/>
</dbReference>
<dbReference type="STRING" id="1266660.A0A1G4JKT4"/>
<dbReference type="Pfam" id="PF00631">
    <property type="entry name" value="G-gamma"/>
    <property type="match status" value="1"/>
</dbReference>
<evidence type="ECO:0000256" key="8">
    <source>
        <dbReference type="ARBA" id="ARBA00023288"/>
    </source>
</evidence>
<dbReference type="InterPro" id="IPR041848">
    <property type="entry name" value="Ste18_fungal"/>
</dbReference>
<evidence type="ECO:0000256" key="9">
    <source>
        <dbReference type="ARBA" id="ARBA00023289"/>
    </source>
</evidence>
<evidence type="ECO:0000259" key="12">
    <source>
        <dbReference type="SMART" id="SM01224"/>
    </source>
</evidence>
<evidence type="ECO:0000256" key="1">
    <source>
        <dbReference type="ARBA" id="ARBA00004370"/>
    </source>
</evidence>
<evidence type="ECO:0000256" key="10">
    <source>
        <dbReference type="SAM" id="Coils"/>
    </source>
</evidence>
<dbReference type="AlphaFoldDB" id="A0A1G4JKT4"/>
<sequence length="95" mass="10658">MDDQNVPLKIQYLKLKRIKELNQRLKQELARERITASNACLSIIDYATSHTDYTLPEIWGYPAPGSNPHTMHGSSSNRRAQVRGSGADGICCIIM</sequence>
<evidence type="ECO:0000259" key="11">
    <source>
        <dbReference type="SMART" id="SM00224"/>
    </source>
</evidence>
<keyword evidence="5" id="KW-0472">Membrane</keyword>
<keyword evidence="10" id="KW-0175">Coiled coil</keyword>
<evidence type="ECO:0000256" key="2">
    <source>
        <dbReference type="ARBA" id="ARBA00007431"/>
    </source>
</evidence>
<gene>
    <name evidence="13" type="ORF">LADA_0F08570G</name>
</gene>
<evidence type="ECO:0000256" key="7">
    <source>
        <dbReference type="ARBA" id="ARBA00023224"/>
    </source>
</evidence>
<comment type="similarity">
    <text evidence="2">Belongs to the G protein gamma family.</text>
</comment>
<dbReference type="SUPFAM" id="SSF48670">
    <property type="entry name" value="Transducin (heterotrimeric G protein), gamma chain"/>
    <property type="match status" value="1"/>
</dbReference>
<dbReference type="Gene3D" id="4.10.260.10">
    <property type="entry name" value="Transducin (heterotrimeric G protein), gamma chain"/>
    <property type="match status" value="1"/>
</dbReference>
<keyword evidence="9" id="KW-0636">Prenylation</keyword>
<name>A0A1G4JKT4_9SACH</name>
<comment type="subcellular location">
    <subcellularLocation>
        <location evidence="1">Membrane</location>
    </subcellularLocation>
</comment>
<dbReference type="Proteomes" id="UP000190274">
    <property type="component" value="Chromosome F"/>
</dbReference>
<protein>
    <recommendedName>
        <fullName evidence="3">Guanine nucleotide-binding protein subunit gamma</fullName>
    </recommendedName>
</protein>
<evidence type="ECO:0000256" key="5">
    <source>
        <dbReference type="ARBA" id="ARBA00023136"/>
    </source>
</evidence>
<proteinExistence type="inferred from homology"/>
<organism evidence="13 14">
    <name type="scientific">Lachancea dasiensis</name>
    <dbReference type="NCBI Taxonomy" id="1072105"/>
    <lineage>
        <taxon>Eukaryota</taxon>
        <taxon>Fungi</taxon>
        <taxon>Dikarya</taxon>
        <taxon>Ascomycota</taxon>
        <taxon>Saccharomycotina</taxon>
        <taxon>Saccharomycetes</taxon>
        <taxon>Saccharomycetales</taxon>
        <taxon>Saccharomycetaceae</taxon>
        <taxon>Lachancea</taxon>
    </lineage>
</organism>
<accession>A0A1G4JKT4</accession>
<dbReference type="GO" id="GO:0007186">
    <property type="term" value="P:G protein-coupled receptor signaling pathway"/>
    <property type="evidence" value="ECO:0007669"/>
    <property type="project" value="InterPro"/>
</dbReference>
<dbReference type="GO" id="GO:0031681">
    <property type="term" value="F:G-protein beta-subunit binding"/>
    <property type="evidence" value="ECO:0007669"/>
    <property type="project" value="EnsemblFungi"/>
</dbReference>
<dbReference type="EMBL" id="LT598458">
    <property type="protein sequence ID" value="SCU91184.1"/>
    <property type="molecule type" value="Genomic_DNA"/>
</dbReference>
<dbReference type="GO" id="GO:0005834">
    <property type="term" value="C:heterotrimeric G-protein complex"/>
    <property type="evidence" value="ECO:0007669"/>
    <property type="project" value="EnsemblFungi"/>
</dbReference>
<dbReference type="OrthoDB" id="19232at2759"/>
<feature type="domain" description="G protein gamma" evidence="12">
    <location>
        <begin position="11"/>
        <end position="95"/>
    </location>
</feature>
<dbReference type="SMART" id="SM01224">
    <property type="entry name" value="G_gamma"/>
    <property type="match status" value="1"/>
</dbReference>